<dbReference type="PANTHER" id="PTHR46060:SF1">
    <property type="entry name" value="MARINER MOS1 TRANSPOSASE-LIKE PROTEIN"/>
    <property type="match status" value="1"/>
</dbReference>
<dbReference type="PANTHER" id="PTHR46060">
    <property type="entry name" value="MARINER MOS1 TRANSPOSASE-LIKE PROTEIN"/>
    <property type="match status" value="1"/>
</dbReference>
<protein>
    <submittedName>
        <fullName evidence="1">Transposase</fullName>
    </submittedName>
</protein>
<keyword evidence="2" id="KW-1185">Reference proteome</keyword>
<dbReference type="InterPro" id="IPR036397">
    <property type="entry name" value="RNaseH_sf"/>
</dbReference>
<dbReference type="EMBL" id="LBMM01031697">
    <property type="protein sequence ID" value="KMQ81781.1"/>
    <property type="molecule type" value="Genomic_DNA"/>
</dbReference>
<dbReference type="OrthoDB" id="10006939at2759"/>
<evidence type="ECO:0000313" key="2">
    <source>
        <dbReference type="Proteomes" id="UP000036403"/>
    </source>
</evidence>
<dbReference type="InterPro" id="IPR052709">
    <property type="entry name" value="Transposase-MT_Hybrid"/>
</dbReference>
<dbReference type="PaxDb" id="67767-A0A0J7JVA1"/>
<dbReference type="AlphaFoldDB" id="A0A0J7JVA1"/>
<feature type="non-terminal residue" evidence="1">
    <location>
        <position position="229"/>
    </location>
</feature>
<dbReference type="Gene3D" id="3.30.420.10">
    <property type="entry name" value="Ribonuclease H-like superfamily/Ribonuclease H"/>
    <property type="match status" value="1"/>
</dbReference>
<accession>A0A0J7JVA1</accession>
<dbReference type="GO" id="GO:0003676">
    <property type="term" value="F:nucleic acid binding"/>
    <property type="evidence" value="ECO:0007669"/>
    <property type="project" value="InterPro"/>
</dbReference>
<gene>
    <name evidence="1" type="ORF">RF55_25218</name>
</gene>
<comment type="caution">
    <text evidence="1">The sequence shown here is derived from an EMBL/GenBank/DDBJ whole genome shotgun (WGS) entry which is preliminary data.</text>
</comment>
<reference evidence="1 2" key="1">
    <citation type="submission" date="2015-04" db="EMBL/GenBank/DDBJ databases">
        <title>Lasius niger genome sequencing.</title>
        <authorList>
            <person name="Konorov E.A."/>
            <person name="Nikitin M.A."/>
            <person name="Kirill M.V."/>
            <person name="Chang P."/>
        </authorList>
    </citation>
    <scope>NUCLEOTIDE SEQUENCE [LARGE SCALE GENOMIC DNA]</scope>
    <source>
        <tissue evidence="1">Whole</tissue>
    </source>
</reference>
<proteinExistence type="predicted"/>
<dbReference type="Proteomes" id="UP000036403">
    <property type="component" value="Unassembled WGS sequence"/>
</dbReference>
<organism evidence="1 2">
    <name type="scientific">Lasius niger</name>
    <name type="common">Black garden ant</name>
    <dbReference type="NCBI Taxonomy" id="67767"/>
    <lineage>
        <taxon>Eukaryota</taxon>
        <taxon>Metazoa</taxon>
        <taxon>Ecdysozoa</taxon>
        <taxon>Arthropoda</taxon>
        <taxon>Hexapoda</taxon>
        <taxon>Insecta</taxon>
        <taxon>Pterygota</taxon>
        <taxon>Neoptera</taxon>
        <taxon>Endopterygota</taxon>
        <taxon>Hymenoptera</taxon>
        <taxon>Apocrita</taxon>
        <taxon>Aculeata</taxon>
        <taxon>Formicoidea</taxon>
        <taxon>Formicidae</taxon>
        <taxon>Formicinae</taxon>
        <taxon>Lasius</taxon>
        <taxon>Lasius</taxon>
    </lineage>
</organism>
<name>A0A0J7JVA1_LASNI</name>
<evidence type="ECO:0000313" key="1">
    <source>
        <dbReference type="EMBL" id="KMQ81781.1"/>
    </source>
</evidence>
<sequence>MVRKVKALVSGSNPATQRTIAIKLGISLKTVNTIINQDLKLEKLHKSRVHQLLPRHISERRTNSRKLYENYLAGDRWKFVVTLDEAYVYLSDCNKPRAIYYRPKGEKNFQTWYLECKETFSKGFIIIAGYSYDGKLIIRRVHKNAKVNPAYYQTEVLTPIFRTEVPALYGRDKNRVWVHQDKASSHTSRSTLAFLENMEQETGVHVIPFNNIPVKSPDASPMDFCAIGL</sequence>